<feature type="domain" description="DUF6598" evidence="1">
    <location>
        <begin position="117"/>
        <end position="359"/>
    </location>
</feature>
<dbReference type="InterPro" id="IPR046533">
    <property type="entry name" value="DUF6598"/>
</dbReference>
<proteinExistence type="predicted"/>
<keyword evidence="3" id="KW-1185">Reference proteome</keyword>
<gene>
    <name evidence="2" type="ORF">Tco_0892983</name>
</gene>
<organism evidence="2 3">
    <name type="scientific">Tanacetum coccineum</name>
    <dbReference type="NCBI Taxonomy" id="301880"/>
    <lineage>
        <taxon>Eukaryota</taxon>
        <taxon>Viridiplantae</taxon>
        <taxon>Streptophyta</taxon>
        <taxon>Embryophyta</taxon>
        <taxon>Tracheophyta</taxon>
        <taxon>Spermatophyta</taxon>
        <taxon>Magnoliopsida</taxon>
        <taxon>eudicotyledons</taxon>
        <taxon>Gunneridae</taxon>
        <taxon>Pentapetalae</taxon>
        <taxon>asterids</taxon>
        <taxon>campanulids</taxon>
        <taxon>Asterales</taxon>
        <taxon>Asteraceae</taxon>
        <taxon>Asteroideae</taxon>
        <taxon>Anthemideae</taxon>
        <taxon>Anthemidinae</taxon>
        <taxon>Tanacetum</taxon>
    </lineage>
</organism>
<dbReference type="Proteomes" id="UP001151760">
    <property type="component" value="Unassembled WGS sequence"/>
</dbReference>
<dbReference type="CDD" id="cd09272">
    <property type="entry name" value="RNase_HI_RT_Ty1"/>
    <property type="match status" value="1"/>
</dbReference>
<reference evidence="2" key="1">
    <citation type="journal article" date="2022" name="Int. J. Mol. Sci.">
        <title>Draft Genome of Tanacetum Coccineum: Genomic Comparison of Closely Related Tanacetum-Family Plants.</title>
        <authorList>
            <person name="Yamashiro T."/>
            <person name="Shiraishi A."/>
            <person name="Nakayama K."/>
            <person name="Satake H."/>
        </authorList>
    </citation>
    <scope>NUCLEOTIDE SEQUENCE</scope>
</reference>
<protein>
    <recommendedName>
        <fullName evidence="1">DUF6598 domain-containing protein</fullName>
    </recommendedName>
</protein>
<dbReference type="Pfam" id="PF20241">
    <property type="entry name" value="DUF6598"/>
    <property type="match status" value="1"/>
</dbReference>
<dbReference type="PANTHER" id="PTHR11439:SF463">
    <property type="entry name" value="REVERSE TRANSCRIPTASE TY1_COPIA-TYPE DOMAIN-CONTAINING PROTEIN"/>
    <property type="match status" value="1"/>
</dbReference>
<evidence type="ECO:0000259" key="1">
    <source>
        <dbReference type="Pfam" id="PF20241"/>
    </source>
</evidence>
<dbReference type="PANTHER" id="PTHR11439">
    <property type="entry name" value="GAG-POL-RELATED RETROTRANSPOSON"/>
    <property type="match status" value="1"/>
</dbReference>
<accession>A0ABQ5C7G6</accession>
<name>A0ABQ5C7G6_9ASTR</name>
<evidence type="ECO:0000313" key="3">
    <source>
        <dbReference type="Proteomes" id="UP001151760"/>
    </source>
</evidence>
<comment type="caution">
    <text evidence="2">The sequence shown here is derived from an EMBL/GenBank/DDBJ whole genome shotgun (WGS) entry which is preliminary data.</text>
</comment>
<reference evidence="2" key="2">
    <citation type="submission" date="2022-01" db="EMBL/GenBank/DDBJ databases">
        <authorList>
            <person name="Yamashiro T."/>
            <person name="Shiraishi A."/>
            <person name="Satake H."/>
            <person name="Nakayama K."/>
        </authorList>
    </citation>
    <scope>NUCLEOTIDE SEQUENCE</scope>
</reference>
<sequence>MLEDKQSYKMISSNTRGYGKCENYVTNEYTNYKSAWVSNWVIDKACAGLVPNFVCDYLCDLSKLFTGYYSKVWPGKEPILGMCKAAEVVEILSSERRGPCRELAKTRSKYLNSRFEIFSMTVDVADLTLDEYDIFGTVWVIDTLGARADGWTMSDENDCCFVTYFKREWHNPVGTFNGSCIPFGDPSCRRSVPVSSFVEVHVLVQVSSKNRDRYYKICYVPHVESFSDFWAGQGKVKSGTLQFSSNAGLVGLNYILLKEAVDASMELTFSSPSDVSLQVCGSIMAYYGDGVVKDDDGTLGQLKAVLFRTKKSELNGNQVPLEMHKSVLAVPADGCLMTEAFLMDVKTKKVIVDEMMEYHLEVACKTLCDRDINGGEEVKPCCKLDAPSTKKVGVKREYFFILCMSSYLMKKQETLALSSSEAEYTAVTSAARQALWLRKLLVDFDCEQKGATKIFCDNRSAIGMAKNPAFHARTKHIDVQHHFIRHQVANNRIELKFCGTSEQTADIFTKSLLLAKHQYFMSQLGVCEFESGGSVNDSN</sequence>
<evidence type="ECO:0000313" key="2">
    <source>
        <dbReference type="EMBL" id="GJT23046.1"/>
    </source>
</evidence>
<dbReference type="EMBL" id="BQNB010014021">
    <property type="protein sequence ID" value="GJT23046.1"/>
    <property type="molecule type" value="Genomic_DNA"/>
</dbReference>